<dbReference type="GeneID" id="28830631"/>
<feature type="region of interest" description="Disordered" evidence="1">
    <location>
        <begin position="515"/>
        <end position="535"/>
    </location>
</feature>
<dbReference type="InterPro" id="IPR021264">
    <property type="entry name" value="AFUB_079030/YDR124W-like"/>
</dbReference>
<dbReference type="PANTHER" id="PTHR36102">
    <property type="entry name" value="CHROMOSOME 10, WHOLE GENOME SHOTGUN SEQUENCE"/>
    <property type="match status" value="1"/>
</dbReference>
<feature type="compositionally biased region" description="Polar residues" evidence="1">
    <location>
        <begin position="438"/>
        <end position="448"/>
    </location>
</feature>
<keyword evidence="4" id="KW-1185">Reference proteome</keyword>
<organism evidence="3 4">
    <name type="scientific">Mollisia scopiformis</name>
    <name type="common">Conifer needle endophyte fungus</name>
    <name type="synonym">Phialocephala scopiformis</name>
    <dbReference type="NCBI Taxonomy" id="149040"/>
    <lineage>
        <taxon>Eukaryota</taxon>
        <taxon>Fungi</taxon>
        <taxon>Dikarya</taxon>
        <taxon>Ascomycota</taxon>
        <taxon>Pezizomycotina</taxon>
        <taxon>Leotiomycetes</taxon>
        <taxon>Helotiales</taxon>
        <taxon>Mollisiaceae</taxon>
        <taxon>Mollisia</taxon>
    </lineage>
</organism>
<dbReference type="KEGG" id="psco:LY89DRAFT_742991"/>
<feature type="region of interest" description="Disordered" evidence="1">
    <location>
        <begin position="438"/>
        <end position="501"/>
    </location>
</feature>
<dbReference type="RefSeq" id="XP_018061715.1">
    <property type="nucleotide sequence ID" value="XM_018220905.1"/>
</dbReference>
<feature type="region of interest" description="Disordered" evidence="1">
    <location>
        <begin position="123"/>
        <end position="142"/>
    </location>
</feature>
<protein>
    <recommendedName>
        <fullName evidence="2">Subtelomeric hrmA-associated cluster protein AFUB-079030/YDR124W-like helical bundle domain-containing protein</fullName>
    </recommendedName>
</protein>
<evidence type="ECO:0000259" key="2">
    <source>
        <dbReference type="Pfam" id="PF11001"/>
    </source>
</evidence>
<dbReference type="STRING" id="149040.A0A132B4M7"/>
<name>A0A132B4M7_MOLSC</name>
<dbReference type="InterPro" id="IPR047092">
    <property type="entry name" value="AFUB_07903/YDR124W-like_hel"/>
</dbReference>
<feature type="domain" description="Subtelomeric hrmA-associated cluster protein AFUB-079030/YDR124W-like helical bundle" evidence="2">
    <location>
        <begin position="167"/>
        <end position="310"/>
    </location>
</feature>
<feature type="compositionally biased region" description="Low complexity" evidence="1">
    <location>
        <begin position="450"/>
        <end position="461"/>
    </location>
</feature>
<dbReference type="AlphaFoldDB" id="A0A132B4M7"/>
<proteinExistence type="predicted"/>
<dbReference type="OrthoDB" id="5338458at2759"/>
<dbReference type="Pfam" id="PF11001">
    <property type="entry name" value="AFUB_07903_YDR124W_hel"/>
    <property type="match status" value="1"/>
</dbReference>
<gene>
    <name evidence="3" type="ORF">LY89DRAFT_742991</name>
</gene>
<evidence type="ECO:0000256" key="1">
    <source>
        <dbReference type="SAM" id="MobiDB-lite"/>
    </source>
</evidence>
<dbReference type="EMBL" id="KQ947440">
    <property type="protein sequence ID" value="KUJ07360.1"/>
    <property type="molecule type" value="Genomic_DNA"/>
</dbReference>
<dbReference type="Proteomes" id="UP000070700">
    <property type="component" value="Unassembled WGS sequence"/>
</dbReference>
<accession>A0A132B4M7</accession>
<feature type="region of interest" description="Disordered" evidence="1">
    <location>
        <begin position="206"/>
        <end position="227"/>
    </location>
</feature>
<evidence type="ECO:0000313" key="3">
    <source>
        <dbReference type="EMBL" id="KUJ07360.1"/>
    </source>
</evidence>
<sequence length="535" mass="61504">MVQRQNPSQPGDYYQREGTWKDRFGVHNRFVPAAATAQAIEDTLKKCVGIPFKEFGLIVRLETGEDKVYSSLALARFRDTIFTEKFKQDFHRSIRKALAPTYPSPTAFHQDVMFNDFDADGSSGGYNRKHSSSGESSSEYNRRVHRKIEVSDNDDTPVLENAQQLMIGDSGEVEKFYHKRFQDMQQSSCKVIGKAFVKLMEPKKQTHHPYTKGNDRAPPWWPSTTGDNKVRHIEPDHILKPERIRLLVHILRMVVEPANKQHPSIEKLGLNVKKLEEVTMEAMYNWFNDKEYPNNARKKPFLNEIFKIARAEEMYKNGEIDKSTCFSVMYSERLGTDDSDNESIAASTPFLEVVSPTTGHNSHMLDDTMRMRHPTRSSVHNQMEEQPQYNDFGNYRNMGFHPQSPCIQDRQSFVSTPKYSSPQPQVYNNWSMVSNSGGQSFYTTSPQQNLPPSSGPYLPLPNAQPQIHRPPQLPNYDYDTSPGPGDSLRTGSIGHPHPHQQHMPVFENYVQDHGGFQQHNHDLKDQHQQNLHHHQ</sequence>
<dbReference type="PANTHER" id="PTHR36102:SF1">
    <property type="entry name" value="YDR124W-LIKE HELICAL BUNDLE DOMAIN-CONTAINING PROTEIN"/>
    <property type="match status" value="1"/>
</dbReference>
<dbReference type="InParanoid" id="A0A132B4M7"/>
<reference evidence="3 4" key="1">
    <citation type="submission" date="2015-10" db="EMBL/GenBank/DDBJ databases">
        <title>Full genome of DAOMC 229536 Phialocephala scopiformis, a fungal endophyte of spruce producing the potent anti-insectan compound rugulosin.</title>
        <authorList>
            <consortium name="DOE Joint Genome Institute"/>
            <person name="Walker A.K."/>
            <person name="Frasz S.L."/>
            <person name="Seifert K.A."/>
            <person name="Miller J.D."/>
            <person name="Mondo S.J."/>
            <person name="Labutti K."/>
            <person name="Lipzen A."/>
            <person name="Dockter R."/>
            <person name="Kennedy M."/>
            <person name="Grigoriev I.V."/>
            <person name="Spatafora J.W."/>
        </authorList>
    </citation>
    <scope>NUCLEOTIDE SEQUENCE [LARGE SCALE GENOMIC DNA]</scope>
    <source>
        <strain evidence="3 4">CBS 120377</strain>
    </source>
</reference>
<evidence type="ECO:0000313" key="4">
    <source>
        <dbReference type="Proteomes" id="UP000070700"/>
    </source>
</evidence>